<reference evidence="1" key="1">
    <citation type="journal article" date="2020" name="Stud. Mycol.">
        <title>101 Dothideomycetes genomes: a test case for predicting lifestyles and emergence of pathogens.</title>
        <authorList>
            <person name="Haridas S."/>
            <person name="Albert R."/>
            <person name="Binder M."/>
            <person name="Bloem J."/>
            <person name="Labutti K."/>
            <person name="Salamov A."/>
            <person name="Andreopoulos B."/>
            <person name="Baker S."/>
            <person name="Barry K."/>
            <person name="Bills G."/>
            <person name="Bluhm B."/>
            <person name="Cannon C."/>
            <person name="Castanera R."/>
            <person name="Culley D."/>
            <person name="Daum C."/>
            <person name="Ezra D."/>
            <person name="Gonzalez J."/>
            <person name="Henrissat B."/>
            <person name="Kuo A."/>
            <person name="Liang C."/>
            <person name="Lipzen A."/>
            <person name="Lutzoni F."/>
            <person name="Magnuson J."/>
            <person name="Mondo S."/>
            <person name="Nolan M."/>
            <person name="Ohm R."/>
            <person name="Pangilinan J."/>
            <person name="Park H.-J."/>
            <person name="Ramirez L."/>
            <person name="Alfaro M."/>
            <person name="Sun H."/>
            <person name="Tritt A."/>
            <person name="Yoshinaga Y."/>
            <person name="Zwiers L.-H."/>
            <person name="Turgeon B."/>
            <person name="Goodwin S."/>
            <person name="Spatafora J."/>
            <person name="Crous P."/>
            <person name="Grigoriev I."/>
        </authorList>
    </citation>
    <scope>NUCLEOTIDE SEQUENCE</scope>
    <source>
        <strain evidence="1">CBS 113389</strain>
    </source>
</reference>
<accession>A0A6A6PER4</accession>
<dbReference type="EMBL" id="MU001650">
    <property type="protein sequence ID" value="KAF2478459.1"/>
    <property type="molecule type" value="Genomic_DNA"/>
</dbReference>
<gene>
    <name evidence="1" type="ORF">BDY17DRAFT_306255</name>
</gene>
<evidence type="ECO:0000313" key="1">
    <source>
        <dbReference type="EMBL" id="KAF2478459.1"/>
    </source>
</evidence>
<dbReference type="Proteomes" id="UP000799767">
    <property type="component" value="Unassembled WGS sequence"/>
</dbReference>
<sequence>MFSLFNITFRYVNYRAPFDMNKTGAIHANGIGASTIQHAIDVARITEGSLTPTASAYLEDAIENIWSRILCTPGIYILSKDGLGLFNYFIAGFEGLHVAEQAIARYWGNKG</sequence>
<name>A0A6A6PER4_9PEZI</name>
<dbReference type="OrthoDB" id="5302289at2759"/>
<organism evidence="1 2">
    <name type="scientific">Neohortaea acidophila</name>
    <dbReference type="NCBI Taxonomy" id="245834"/>
    <lineage>
        <taxon>Eukaryota</taxon>
        <taxon>Fungi</taxon>
        <taxon>Dikarya</taxon>
        <taxon>Ascomycota</taxon>
        <taxon>Pezizomycotina</taxon>
        <taxon>Dothideomycetes</taxon>
        <taxon>Dothideomycetidae</taxon>
        <taxon>Mycosphaerellales</taxon>
        <taxon>Teratosphaeriaceae</taxon>
        <taxon>Neohortaea</taxon>
    </lineage>
</organism>
<dbReference type="RefSeq" id="XP_033585029.1">
    <property type="nucleotide sequence ID" value="XM_033735014.1"/>
</dbReference>
<protein>
    <submittedName>
        <fullName evidence="1">Uncharacterized protein</fullName>
    </submittedName>
</protein>
<proteinExistence type="predicted"/>
<dbReference type="AlphaFoldDB" id="A0A6A6PER4"/>
<keyword evidence="2" id="KW-1185">Reference proteome</keyword>
<dbReference type="GeneID" id="54476016"/>
<evidence type="ECO:0000313" key="2">
    <source>
        <dbReference type="Proteomes" id="UP000799767"/>
    </source>
</evidence>